<evidence type="ECO:0000256" key="3">
    <source>
        <dbReference type="ARBA" id="ARBA00022692"/>
    </source>
</evidence>
<dbReference type="InterPro" id="IPR008962">
    <property type="entry name" value="PapD-like_sf"/>
</dbReference>
<evidence type="ECO:0000256" key="5">
    <source>
        <dbReference type="ARBA" id="ARBA00023136"/>
    </source>
</evidence>
<keyword evidence="10" id="KW-1185">Reference proteome</keyword>
<keyword evidence="4 7" id="KW-1133">Transmembrane helix</keyword>
<dbReference type="PANTHER" id="PTHR10809:SF6">
    <property type="entry name" value="AT11025P-RELATED"/>
    <property type="match status" value="1"/>
</dbReference>
<dbReference type="InterPro" id="IPR000535">
    <property type="entry name" value="MSP_dom"/>
</dbReference>
<dbReference type="Gene3D" id="2.60.40.10">
    <property type="entry name" value="Immunoglobulins"/>
    <property type="match status" value="1"/>
</dbReference>
<feature type="transmembrane region" description="Helical" evidence="7">
    <location>
        <begin position="222"/>
        <end position="242"/>
    </location>
</feature>
<dbReference type="AlphaFoldDB" id="A0A0X8HS97"/>
<accession>A0A0X8HS97</accession>
<dbReference type="EMBL" id="CP014244">
    <property type="protein sequence ID" value="AMD20468.1"/>
    <property type="molecule type" value="Genomic_DNA"/>
</dbReference>
<comment type="subcellular location">
    <subcellularLocation>
        <location evidence="1">Membrane</location>
        <topology evidence="1">Single-pass type IV membrane protein</topology>
    </subcellularLocation>
</comment>
<evidence type="ECO:0000256" key="1">
    <source>
        <dbReference type="ARBA" id="ARBA00004211"/>
    </source>
</evidence>
<dbReference type="OrthoDB" id="264603at2759"/>
<proteinExistence type="inferred from homology"/>
<dbReference type="RefSeq" id="XP_017987464.1">
    <property type="nucleotide sequence ID" value="XM_018131958.1"/>
</dbReference>
<evidence type="ECO:0000313" key="9">
    <source>
        <dbReference type="EMBL" id="AMD20468.1"/>
    </source>
</evidence>
<keyword evidence="3 7" id="KW-0812">Transmembrane</keyword>
<reference evidence="9 10" key="1">
    <citation type="submission" date="2016-01" db="EMBL/GenBank/DDBJ databases">
        <title>Genome sequence of the yeast Holleya sinecauda.</title>
        <authorList>
            <person name="Dietrich F.S."/>
        </authorList>
    </citation>
    <scope>NUCLEOTIDE SEQUENCE [LARGE SCALE GENOMIC DNA]</scope>
    <source>
        <strain evidence="9 10">ATCC 58844</strain>
    </source>
</reference>
<feature type="domain" description="MSP" evidence="8">
    <location>
        <begin position="1"/>
        <end position="131"/>
    </location>
</feature>
<dbReference type="GO" id="GO:0033149">
    <property type="term" value="F:FFAT motif binding"/>
    <property type="evidence" value="ECO:0007669"/>
    <property type="project" value="TreeGrafter"/>
</dbReference>
<dbReference type="InterPro" id="IPR013783">
    <property type="entry name" value="Ig-like_fold"/>
</dbReference>
<evidence type="ECO:0000313" key="10">
    <source>
        <dbReference type="Proteomes" id="UP000243052"/>
    </source>
</evidence>
<comment type="similarity">
    <text evidence="2">Belongs to the VAMP-associated protein (VAP) (TC 9.B.17) family.</text>
</comment>
<evidence type="ECO:0000256" key="2">
    <source>
        <dbReference type="ARBA" id="ARBA00008932"/>
    </source>
</evidence>
<dbReference type="InterPro" id="IPR016763">
    <property type="entry name" value="VAP"/>
</dbReference>
<feature type="region of interest" description="Disordered" evidence="6">
    <location>
        <begin position="183"/>
        <end position="216"/>
    </location>
</feature>
<evidence type="ECO:0000256" key="4">
    <source>
        <dbReference type="ARBA" id="ARBA00022989"/>
    </source>
</evidence>
<sequence length="243" mass="26128">MIEIVPEVIEIVPEVLEYKPPFSTSSTEHVTIKNKSKEKVAFKVKTTAPKIYCVRPNAAVVAPGEEVQIQVILLGLSEEPAPDFKCKDKFLLITLPAPYDLGETTVAEAWPQLEAEFKDQAMSKRIRVKYLMSHASKNEGEKSPADAAGAASAAPATEAIGATSASAGRGHDLKEGVDTAQEKVVDNAPRVANPVNRPASQTTAIKHKERASLSNNQEPVSAFNPALVLALALLALALGWLYY</sequence>
<organism evidence="9 10">
    <name type="scientific">Eremothecium sinecaudum</name>
    <dbReference type="NCBI Taxonomy" id="45286"/>
    <lineage>
        <taxon>Eukaryota</taxon>
        <taxon>Fungi</taxon>
        <taxon>Dikarya</taxon>
        <taxon>Ascomycota</taxon>
        <taxon>Saccharomycotina</taxon>
        <taxon>Saccharomycetes</taxon>
        <taxon>Saccharomycetales</taxon>
        <taxon>Saccharomycetaceae</taxon>
        <taxon>Eremothecium</taxon>
    </lineage>
</organism>
<dbReference type="PROSITE" id="PS50202">
    <property type="entry name" value="MSP"/>
    <property type="match status" value="1"/>
</dbReference>
<evidence type="ECO:0000256" key="7">
    <source>
        <dbReference type="SAM" id="Phobius"/>
    </source>
</evidence>
<dbReference type="Pfam" id="PF00635">
    <property type="entry name" value="Motile_Sperm"/>
    <property type="match status" value="1"/>
</dbReference>
<dbReference type="GO" id="GO:0005789">
    <property type="term" value="C:endoplasmic reticulum membrane"/>
    <property type="evidence" value="ECO:0007669"/>
    <property type="project" value="InterPro"/>
</dbReference>
<dbReference type="GO" id="GO:0090158">
    <property type="term" value="P:endoplasmic reticulum membrane organization"/>
    <property type="evidence" value="ECO:0007669"/>
    <property type="project" value="TreeGrafter"/>
</dbReference>
<dbReference type="GO" id="GO:0005886">
    <property type="term" value="C:plasma membrane"/>
    <property type="evidence" value="ECO:0007669"/>
    <property type="project" value="TreeGrafter"/>
</dbReference>
<evidence type="ECO:0000256" key="6">
    <source>
        <dbReference type="SAM" id="MobiDB-lite"/>
    </source>
</evidence>
<gene>
    <name evidence="9" type="ORF">AW171_hschr42361</name>
</gene>
<dbReference type="SUPFAM" id="SSF49354">
    <property type="entry name" value="PapD-like"/>
    <property type="match status" value="1"/>
</dbReference>
<evidence type="ECO:0000259" key="8">
    <source>
        <dbReference type="PROSITE" id="PS50202"/>
    </source>
</evidence>
<dbReference type="Proteomes" id="UP000243052">
    <property type="component" value="Chromosome iv"/>
</dbReference>
<dbReference type="STRING" id="45286.A0A0X8HS97"/>
<dbReference type="PIRSF" id="PIRSF019693">
    <property type="entry name" value="VAMP-associated"/>
    <property type="match status" value="1"/>
</dbReference>
<dbReference type="PANTHER" id="PTHR10809">
    <property type="entry name" value="VESICLE-ASSOCIATED MEMBRANE PROTEIN-ASSOCIATED PROTEIN"/>
    <property type="match status" value="1"/>
</dbReference>
<protein>
    <submittedName>
        <fullName evidence="9">HDL276Wp</fullName>
    </submittedName>
</protein>
<name>A0A0X8HS97_9SACH</name>
<dbReference type="GO" id="GO:0061817">
    <property type="term" value="P:endoplasmic reticulum-plasma membrane tethering"/>
    <property type="evidence" value="ECO:0007669"/>
    <property type="project" value="TreeGrafter"/>
</dbReference>
<dbReference type="GeneID" id="28723714"/>
<keyword evidence="5 7" id="KW-0472">Membrane</keyword>